<gene>
    <name evidence="3" type="ORF">GCM10007047_11720</name>
</gene>
<dbReference type="SMART" id="SM00327">
    <property type="entry name" value="VWA"/>
    <property type="match status" value="1"/>
</dbReference>
<evidence type="ECO:0000313" key="3">
    <source>
        <dbReference type="EMBL" id="GHB97541.1"/>
    </source>
</evidence>
<dbReference type="Gene3D" id="3.40.50.410">
    <property type="entry name" value="von Willebrand factor, type A domain"/>
    <property type="match status" value="1"/>
</dbReference>
<dbReference type="InterPro" id="IPR002035">
    <property type="entry name" value="VWF_A"/>
</dbReference>
<organism evidence="3 4">
    <name type="scientific">Cerasicoccus arenae</name>
    <dbReference type="NCBI Taxonomy" id="424488"/>
    <lineage>
        <taxon>Bacteria</taxon>
        <taxon>Pseudomonadati</taxon>
        <taxon>Verrucomicrobiota</taxon>
        <taxon>Opitutia</taxon>
        <taxon>Puniceicoccales</taxon>
        <taxon>Cerasicoccaceae</taxon>
        <taxon>Cerasicoccus</taxon>
    </lineage>
</organism>
<dbReference type="InterPro" id="IPR036465">
    <property type="entry name" value="vWFA_dom_sf"/>
</dbReference>
<keyword evidence="1" id="KW-0812">Transmembrane</keyword>
<name>A0A8J3DB15_9BACT</name>
<protein>
    <recommendedName>
        <fullName evidence="2">VWFA domain-containing protein</fullName>
    </recommendedName>
</protein>
<evidence type="ECO:0000313" key="4">
    <source>
        <dbReference type="Proteomes" id="UP000642829"/>
    </source>
</evidence>
<dbReference type="AlphaFoldDB" id="A0A8J3DB15"/>
<reference evidence="3" key="1">
    <citation type="journal article" date="2014" name="Int. J. Syst. Evol. Microbiol.">
        <title>Complete genome sequence of Corynebacterium casei LMG S-19264T (=DSM 44701T), isolated from a smear-ripened cheese.</title>
        <authorList>
            <consortium name="US DOE Joint Genome Institute (JGI-PGF)"/>
            <person name="Walter F."/>
            <person name="Albersmeier A."/>
            <person name="Kalinowski J."/>
            <person name="Ruckert C."/>
        </authorList>
    </citation>
    <scope>NUCLEOTIDE SEQUENCE</scope>
    <source>
        <strain evidence="3">KCTC 12870</strain>
    </source>
</reference>
<dbReference type="Proteomes" id="UP000642829">
    <property type="component" value="Unassembled WGS sequence"/>
</dbReference>
<dbReference type="CDD" id="cd00198">
    <property type="entry name" value="vWFA"/>
    <property type="match status" value="1"/>
</dbReference>
<feature type="domain" description="VWFA" evidence="2">
    <location>
        <begin position="163"/>
        <end position="357"/>
    </location>
</feature>
<reference evidence="3" key="2">
    <citation type="submission" date="2020-09" db="EMBL/GenBank/DDBJ databases">
        <authorList>
            <person name="Sun Q."/>
            <person name="Kim S."/>
        </authorList>
    </citation>
    <scope>NUCLEOTIDE SEQUENCE</scope>
    <source>
        <strain evidence="3">KCTC 12870</strain>
    </source>
</reference>
<dbReference type="PROSITE" id="PS50234">
    <property type="entry name" value="VWFA"/>
    <property type="match status" value="1"/>
</dbReference>
<proteinExistence type="predicted"/>
<dbReference type="EMBL" id="BMXG01000006">
    <property type="protein sequence ID" value="GHB97541.1"/>
    <property type="molecule type" value="Genomic_DNA"/>
</dbReference>
<dbReference type="RefSeq" id="WP_189512890.1">
    <property type="nucleotide sequence ID" value="NZ_BMXG01000006.1"/>
</dbReference>
<dbReference type="SUPFAM" id="SSF53300">
    <property type="entry name" value="vWA-like"/>
    <property type="match status" value="1"/>
</dbReference>
<keyword evidence="4" id="KW-1185">Reference proteome</keyword>
<sequence>MDEAQSTQETIRRLKELRGQHHGKRSKSRSFIAAIILQVVLVALTVVIVVIAPKLAEEPSFIAKKTIYLPQRELEHQAAMAEFQQAASAPLTLEKLTTLSLLSDPLPDMPTLPTMDFTPFENENPVPNAEGLLQDSGLGNALQGLNAGASQVNYFGIREEARRYMILIDSSNSMFERSRDGQRHRFDFTTIKEESIALINTLNANTLFNVAIYEGGSMAWNNYLVPASIGNKETAAQWVRDLDESPGASIRSRKGSGPKLMEGGGTRLDTGLKQAFSFQPEVIFIVTDGEINRGSSKITEEEIVGIIKDLQQQSPEPARIHVIHYVTSVARDSEVEAMRAIASRNRGRFRKVEAKEL</sequence>
<accession>A0A8J3DB15</accession>
<comment type="caution">
    <text evidence="3">The sequence shown here is derived from an EMBL/GenBank/DDBJ whole genome shotgun (WGS) entry which is preliminary data.</text>
</comment>
<evidence type="ECO:0000256" key="1">
    <source>
        <dbReference type="SAM" id="Phobius"/>
    </source>
</evidence>
<evidence type="ECO:0000259" key="2">
    <source>
        <dbReference type="PROSITE" id="PS50234"/>
    </source>
</evidence>
<keyword evidence="1" id="KW-0472">Membrane</keyword>
<feature type="transmembrane region" description="Helical" evidence="1">
    <location>
        <begin position="31"/>
        <end position="52"/>
    </location>
</feature>
<keyword evidence="1" id="KW-1133">Transmembrane helix</keyword>